<dbReference type="AlphaFoldDB" id="A0A836BTP7"/>
<dbReference type="EMBL" id="JAEHOE010000080">
    <property type="protein sequence ID" value="KAG2488771.1"/>
    <property type="molecule type" value="Genomic_DNA"/>
</dbReference>
<feature type="transmembrane region" description="Helical" evidence="2">
    <location>
        <begin position="284"/>
        <end position="302"/>
    </location>
</feature>
<feature type="transmembrane region" description="Helical" evidence="2">
    <location>
        <begin position="75"/>
        <end position="94"/>
    </location>
</feature>
<keyword evidence="4" id="KW-1185">Reference proteome</keyword>
<dbReference type="Proteomes" id="UP000612055">
    <property type="component" value="Unassembled WGS sequence"/>
</dbReference>
<proteinExistence type="predicted"/>
<keyword evidence="2" id="KW-0812">Transmembrane</keyword>
<name>A0A836BTP7_9CHLO</name>
<feature type="region of interest" description="Disordered" evidence="1">
    <location>
        <begin position="1"/>
        <end position="38"/>
    </location>
</feature>
<feature type="transmembrane region" description="Helical" evidence="2">
    <location>
        <begin position="233"/>
        <end position="252"/>
    </location>
</feature>
<feature type="region of interest" description="Disordered" evidence="1">
    <location>
        <begin position="159"/>
        <end position="182"/>
    </location>
</feature>
<evidence type="ECO:0000256" key="2">
    <source>
        <dbReference type="SAM" id="Phobius"/>
    </source>
</evidence>
<feature type="compositionally biased region" description="Polar residues" evidence="1">
    <location>
        <begin position="1"/>
        <end position="11"/>
    </location>
</feature>
<dbReference type="OrthoDB" id="5537068at2759"/>
<feature type="compositionally biased region" description="Basic and acidic residues" evidence="1">
    <location>
        <begin position="17"/>
        <end position="34"/>
    </location>
</feature>
<organism evidence="3 4">
    <name type="scientific">Edaphochlamys debaryana</name>
    <dbReference type="NCBI Taxonomy" id="47281"/>
    <lineage>
        <taxon>Eukaryota</taxon>
        <taxon>Viridiplantae</taxon>
        <taxon>Chlorophyta</taxon>
        <taxon>core chlorophytes</taxon>
        <taxon>Chlorophyceae</taxon>
        <taxon>CS clade</taxon>
        <taxon>Chlamydomonadales</taxon>
        <taxon>Chlamydomonadales incertae sedis</taxon>
        <taxon>Edaphochlamys</taxon>
    </lineage>
</organism>
<comment type="caution">
    <text evidence="3">The sequence shown here is derived from an EMBL/GenBank/DDBJ whole genome shotgun (WGS) entry which is preliminary data.</text>
</comment>
<accession>A0A836BTP7</accession>
<keyword evidence="2" id="KW-0472">Membrane</keyword>
<protein>
    <submittedName>
        <fullName evidence="3">Uncharacterized protein</fullName>
    </submittedName>
</protein>
<keyword evidence="2" id="KW-1133">Transmembrane helix</keyword>
<feature type="transmembrane region" description="Helical" evidence="2">
    <location>
        <begin position="126"/>
        <end position="144"/>
    </location>
</feature>
<reference evidence="3" key="1">
    <citation type="journal article" date="2020" name="bioRxiv">
        <title>Comparative genomics of Chlamydomonas.</title>
        <authorList>
            <person name="Craig R.J."/>
            <person name="Hasan A.R."/>
            <person name="Ness R.W."/>
            <person name="Keightley P.D."/>
        </authorList>
    </citation>
    <scope>NUCLEOTIDE SEQUENCE</scope>
    <source>
        <strain evidence="3">CCAP 11/70</strain>
    </source>
</reference>
<evidence type="ECO:0000313" key="3">
    <source>
        <dbReference type="EMBL" id="KAG2488771.1"/>
    </source>
</evidence>
<evidence type="ECO:0000256" key="1">
    <source>
        <dbReference type="SAM" id="MobiDB-lite"/>
    </source>
</evidence>
<gene>
    <name evidence="3" type="ORF">HYH03_012769</name>
</gene>
<evidence type="ECO:0000313" key="4">
    <source>
        <dbReference type="Proteomes" id="UP000612055"/>
    </source>
</evidence>
<sequence>MSSSNMPTKPNTPLPDRIPRPSETEIPRDQDAVKRAASPVATLSSHVDPWPHYIMSGACAGAGLYSYNTMRNPRVAGFAGLFSLSYLFAGRLVITGYPQLGYDIGTLTSAGLLATAIPAARATGDAYSVAMSALGGISAAANLIKSYQQRTGLPKEMHETRHNMPTKPNTPLPDRIPRPSETEIPRDQDAVKRAASPVATLSSHVDPWPHYIMSGACAGAGLYSYNTMRNPRVAGFAGLFSLSYLFAGRLVITGYPQLGYDIGTLTSAGLLATAIPAARATGDAYSVAMSALGGISAAANLIKSYQQRTGLPKEMHETRQ</sequence>